<dbReference type="RefSeq" id="WP_366290174.1">
    <property type="nucleotide sequence ID" value="NZ_CP159992.1"/>
</dbReference>
<dbReference type="InterPro" id="IPR006976">
    <property type="entry name" value="VanZ-like"/>
</dbReference>
<feature type="transmembrane region" description="Helical" evidence="1">
    <location>
        <begin position="161"/>
        <end position="180"/>
    </location>
</feature>
<keyword evidence="1" id="KW-0812">Transmembrane</keyword>
<feature type="transmembrane region" description="Helical" evidence="1">
    <location>
        <begin position="100"/>
        <end position="117"/>
    </location>
</feature>
<gene>
    <name evidence="3" type="ORF">ABXS70_19720</name>
</gene>
<dbReference type="PIRSF" id="PIRSF019083">
    <property type="entry name" value="UCP019083_VanZ"/>
    <property type="match status" value="1"/>
</dbReference>
<keyword evidence="1" id="KW-1133">Transmembrane helix</keyword>
<feature type="domain" description="VanZ-like" evidence="2">
    <location>
        <begin position="31"/>
        <end position="174"/>
    </location>
</feature>
<organism evidence="3">
    <name type="scientific">Paenibacillus sp. AN1007</name>
    <dbReference type="NCBI Taxonomy" id="3151385"/>
    <lineage>
        <taxon>Bacteria</taxon>
        <taxon>Bacillati</taxon>
        <taxon>Bacillota</taxon>
        <taxon>Bacilli</taxon>
        <taxon>Bacillales</taxon>
        <taxon>Paenibacillaceae</taxon>
        <taxon>Paenibacillus</taxon>
    </lineage>
</organism>
<proteinExistence type="predicted"/>
<sequence length="183" mass="21122">MKTLLKTEGRKASKIRKQQRKPRAYTYIFWLMLAGCWIAVIWSLSGQSYQQQDIQPWLHRLTQQVHIGVTLPDVHLFYNGHEYSLQQRPYAFIEFVFRKTAHLFVYAVLAVLVYGGLRYKRVRVMTCIITALVIVVIIASTDEYIQQFSPNRTSSIWDVGVDLIGGCCGIAIYTGIRALFTKK</sequence>
<dbReference type="Pfam" id="PF04892">
    <property type="entry name" value="VanZ"/>
    <property type="match status" value="1"/>
</dbReference>
<accession>A0AAU8N6K0</accession>
<feature type="transmembrane region" description="Helical" evidence="1">
    <location>
        <begin position="24"/>
        <end position="44"/>
    </location>
</feature>
<keyword evidence="1" id="KW-0472">Membrane</keyword>
<reference evidence="3" key="1">
    <citation type="submission" date="2024-05" db="EMBL/GenBank/DDBJ databases">
        <title>Draft genome assemblies of 36 bacteria isolated from hibernating arctic ground squirrels.</title>
        <authorList>
            <person name="McKee H."/>
            <person name="Mullen L."/>
            <person name="Drown D.M."/>
            <person name="Duddleston K.N."/>
        </authorList>
    </citation>
    <scope>NUCLEOTIDE SEQUENCE</scope>
    <source>
        <strain evidence="3">AN1007</strain>
    </source>
</reference>
<dbReference type="InterPro" id="IPR016747">
    <property type="entry name" value="Phosphotransbutyrylase"/>
</dbReference>
<dbReference type="AlphaFoldDB" id="A0AAU8N6K0"/>
<evidence type="ECO:0000313" key="3">
    <source>
        <dbReference type="EMBL" id="XCP93432.1"/>
    </source>
</evidence>
<dbReference type="NCBIfam" id="NF037970">
    <property type="entry name" value="vanZ_1"/>
    <property type="match status" value="1"/>
</dbReference>
<protein>
    <submittedName>
        <fullName evidence="3">VanZ family protein</fullName>
    </submittedName>
</protein>
<feature type="transmembrane region" description="Helical" evidence="1">
    <location>
        <begin position="124"/>
        <end position="141"/>
    </location>
</feature>
<evidence type="ECO:0000256" key="1">
    <source>
        <dbReference type="SAM" id="Phobius"/>
    </source>
</evidence>
<evidence type="ECO:0000259" key="2">
    <source>
        <dbReference type="Pfam" id="PF04892"/>
    </source>
</evidence>
<name>A0AAU8N6K0_9BACL</name>
<dbReference type="EMBL" id="CP159992">
    <property type="protein sequence ID" value="XCP93432.1"/>
    <property type="molecule type" value="Genomic_DNA"/>
</dbReference>